<dbReference type="InterPro" id="IPR051236">
    <property type="entry name" value="HAT_RTT109-like"/>
</dbReference>
<dbReference type="SMART" id="SM01250">
    <property type="entry name" value="KAT11"/>
    <property type="match status" value="1"/>
</dbReference>
<dbReference type="GO" id="GO:0032931">
    <property type="term" value="F:histone H3K56 acetyltransferase activity"/>
    <property type="evidence" value="ECO:0007669"/>
    <property type="project" value="TreeGrafter"/>
</dbReference>
<evidence type="ECO:0000256" key="6">
    <source>
        <dbReference type="ARBA" id="ARBA00023015"/>
    </source>
</evidence>
<dbReference type="PROSITE" id="PS51728">
    <property type="entry name" value="RTT109_HAT"/>
    <property type="match status" value="1"/>
</dbReference>
<dbReference type="Proteomes" id="UP000696280">
    <property type="component" value="Unassembled WGS sequence"/>
</dbReference>
<dbReference type="Pfam" id="PF08214">
    <property type="entry name" value="HAT_KAT11"/>
    <property type="match status" value="1"/>
</dbReference>
<dbReference type="GO" id="GO:0005634">
    <property type="term" value="C:nucleus"/>
    <property type="evidence" value="ECO:0007669"/>
    <property type="project" value="UniProtKB-SubCell"/>
</dbReference>
<accession>A0A9N9L118</accession>
<dbReference type="GO" id="GO:0006355">
    <property type="term" value="P:regulation of DNA-templated transcription"/>
    <property type="evidence" value="ECO:0007669"/>
    <property type="project" value="InterPro"/>
</dbReference>
<gene>
    <name evidence="11" type="ORF">HYFRA_00003708</name>
</gene>
<dbReference type="PANTHER" id="PTHR31571">
    <property type="entry name" value="ALTERED INHERITANCE OF MITOCHONDRIA PROTEIN 6"/>
    <property type="match status" value="1"/>
</dbReference>
<dbReference type="EMBL" id="CAJVRL010000070">
    <property type="protein sequence ID" value="CAG8956328.1"/>
    <property type="molecule type" value="Genomic_DNA"/>
</dbReference>
<evidence type="ECO:0000256" key="9">
    <source>
        <dbReference type="ARBA" id="ARBA00048940"/>
    </source>
</evidence>
<keyword evidence="7" id="KW-0804">Transcription</keyword>
<reference evidence="11" key="1">
    <citation type="submission" date="2021-07" db="EMBL/GenBank/DDBJ databases">
        <authorList>
            <person name="Durling M."/>
        </authorList>
    </citation>
    <scope>NUCLEOTIDE SEQUENCE</scope>
</reference>
<organism evidence="11 12">
    <name type="scientific">Hymenoscyphus fraxineus</name>
    <dbReference type="NCBI Taxonomy" id="746836"/>
    <lineage>
        <taxon>Eukaryota</taxon>
        <taxon>Fungi</taxon>
        <taxon>Dikarya</taxon>
        <taxon>Ascomycota</taxon>
        <taxon>Pezizomycotina</taxon>
        <taxon>Leotiomycetes</taxon>
        <taxon>Helotiales</taxon>
        <taxon>Helotiaceae</taxon>
        <taxon>Hymenoscyphus</taxon>
    </lineage>
</organism>
<evidence type="ECO:0000256" key="2">
    <source>
        <dbReference type="ARBA" id="ARBA00013184"/>
    </source>
</evidence>
<proteinExistence type="predicted"/>
<dbReference type="InterPro" id="IPR013178">
    <property type="entry name" value="Histone_AcTrfase_Rtt109/CBP"/>
</dbReference>
<dbReference type="PANTHER" id="PTHR31571:SF2">
    <property type="entry name" value="HISTONE ACETYLTRANSFERASE RTT109"/>
    <property type="match status" value="1"/>
</dbReference>
<comment type="subcellular location">
    <subcellularLocation>
        <location evidence="1">Nucleus</location>
    </subcellularLocation>
</comment>
<keyword evidence="8" id="KW-0539">Nucleus</keyword>
<comment type="caution">
    <text evidence="11">The sequence shown here is derived from an EMBL/GenBank/DDBJ whole genome shotgun (WGS) entry which is preliminary data.</text>
</comment>
<dbReference type="OrthoDB" id="3361892at2759"/>
<dbReference type="EC" id="2.3.1.48" evidence="2"/>
<feature type="compositionally biased region" description="Low complexity" evidence="10">
    <location>
        <begin position="9"/>
        <end position="20"/>
    </location>
</feature>
<keyword evidence="12" id="KW-1185">Reference proteome</keyword>
<feature type="compositionally biased region" description="Basic residues" evidence="10">
    <location>
        <begin position="387"/>
        <end position="398"/>
    </location>
</feature>
<evidence type="ECO:0000313" key="11">
    <source>
        <dbReference type="EMBL" id="CAG8956328.1"/>
    </source>
</evidence>
<evidence type="ECO:0000256" key="4">
    <source>
        <dbReference type="ARBA" id="ARBA00022763"/>
    </source>
</evidence>
<sequence length="550" mass="60878">MAAHENHIPLASSMASTTASPSPTLLQRLAVVLPKDVSFKIHHLSTPPTKSPSIFSAPPGARPERTYCESHFLTASINVPVADNGTEFADVLVYAIEILIYSTAYNTTFFVSKADSTGFLHLLNLPKGTSSPLKDISATFLEHLVAQHRRPNIRNVISLFARAQDQYLFPGSVEYSGKHVLDDGGLIRWWCRVLDPLITGSNASKGYGNIKGYLIVPGLDSYETSSYFPRKPVAGGSPWTMGHPLYEISQHSNNIPPRALIPHFPDDPKARYLDELDEEITKEQTESSGQWKSVKTIEQFWDMMAFRQECSAGRRVGFIWVVFNPQPTETLETSTVAFRGVGRTTSDSSSRTYPFTPSGSFSAPTEQQPLDLSSSLLSPAKDTPKLAPKRRTTPKRKKLTGPIITRQPKSKAGTKNYFHKIPESTAYYYWPSSGRGQVVVQETDYKRINELLLRLDFADIELASSSSKRWTNEVRSSAPWNMKEAWGQIVTGTKAKEDSVMSGRAGANTLSVGLVRKKRKVDDVPPVVAEQVVNVIGPGVIRKKPKVLEA</sequence>
<feature type="region of interest" description="Disordered" evidence="10">
    <location>
        <begin position="1"/>
        <end position="20"/>
    </location>
</feature>
<dbReference type="InterPro" id="IPR016849">
    <property type="entry name" value="Rtt109"/>
</dbReference>
<evidence type="ECO:0000256" key="3">
    <source>
        <dbReference type="ARBA" id="ARBA00022679"/>
    </source>
</evidence>
<evidence type="ECO:0000256" key="1">
    <source>
        <dbReference type="ARBA" id="ARBA00004123"/>
    </source>
</evidence>
<name>A0A9N9L118_9HELO</name>
<evidence type="ECO:0000313" key="12">
    <source>
        <dbReference type="Proteomes" id="UP000696280"/>
    </source>
</evidence>
<evidence type="ECO:0000256" key="7">
    <source>
        <dbReference type="ARBA" id="ARBA00023163"/>
    </source>
</evidence>
<protein>
    <recommendedName>
        <fullName evidence="2">histone acetyltransferase</fullName>
        <ecNumber evidence="2">2.3.1.48</ecNumber>
    </recommendedName>
</protein>
<evidence type="ECO:0000256" key="8">
    <source>
        <dbReference type="ARBA" id="ARBA00023242"/>
    </source>
</evidence>
<keyword evidence="4" id="KW-0227">DNA damage</keyword>
<evidence type="ECO:0000256" key="10">
    <source>
        <dbReference type="SAM" id="MobiDB-lite"/>
    </source>
</evidence>
<feature type="compositionally biased region" description="Polar residues" evidence="10">
    <location>
        <begin position="343"/>
        <end position="368"/>
    </location>
</feature>
<evidence type="ECO:0000256" key="5">
    <source>
        <dbReference type="ARBA" id="ARBA00022990"/>
    </source>
</evidence>
<keyword evidence="3" id="KW-0808">Transferase</keyword>
<keyword evidence="5" id="KW-0007">Acetylation</keyword>
<dbReference type="AlphaFoldDB" id="A0A9N9L118"/>
<feature type="region of interest" description="Disordered" evidence="10">
    <location>
        <begin position="342"/>
        <end position="398"/>
    </location>
</feature>
<keyword evidence="6" id="KW-0805">Transcription regulation</keyword>
<dbReference type="GO" id="GO:0006974">
    <property type="term" value="P:DNA damage response"/>
    <property type="evidence" value="ECO:0007669"/>
    <property type="project" value="UniProtKB-KW"/>
</dbReference>
<comment type="catalytic activity">
    <reaction evidence="9">
        <text>L-lysyl-[histone] + acetyl-CoA = N(6)-acetyl-L-lysyl-[histone] + CoA + H(+)</text>
        <dbReference type="Rhea" id="RHEA:21992"/>
        <dbReference type="Rhea" id="RHEA-COMP:9845"/>
        <dbReference type="Rhea" id="RHEA-COMP:11338"/>
        <dbReference type="ChEBI" id="CHEBI:15378"/>
        <dbReference type="ChEBI" id="CHEBI:29969"/>
        <dbReference type="ChEBI" id="CHEBI:57287"/>
        <dbReference type="ChEBI" id="CHEBI:57288"/>
        <dbReference type="ChEBI" id="CHEBI:61930"/>
        <dbReference type="EC" id="2.3.1.48"/>
    </reaction>
    <physiologicalReaction direction="left-to-right" evidence="9">
        <dbReference type="Rhea" id="RHEA:21993"/>
    </physiologicalReaction>
</comment>